<name>A0A0B1S5I8_OESDE</name>
<dbReference type="EMBL" id="KN600184">
    <property type="protein sequence ID" value="KHJ80608.1"/>
    <property type="molecule type" value="Genomic_DNA"/>
</dbReference>
<dbReference type="AlphaFoldDB" id="A0A0B1S5I8"/>
<dbReference type="Proteomes" id="UP000053660">
    <property type="component" value="Unassembled WGS sequence"/>
</dbReference>
<evidence type="ECO:0000313" key="1">
    <source>
        <dbReference type="EMBL" id="KHJ80608.1"/>
    </source>
</evidence>
<dbReference type="OrthoDB" id="10018185at2759"/>
<gene>
    <name evidence="1" type="ORF">OESDEN_19715</name>
</gene>
<dbReference type="Gene3D" id="2.120.10.30">
    <property type="entry name" value="TolB, C-terminal domain"/>
    <property type="match status" value="1"/>
</dbReference>
<evidence type="ECO:0000313" key="2">
    <source>
        <dbReference type="Proteomes" id="UP000053660"/>
    </source>
</evidence>
<organism evidence="1 2">
    <name type="scientific">Oesophagostomum dentatum</name>
    <name type="common">Nodular worm</name>
    <dbReference type="NCBI Taxonomy" id="61180"/>
    <lineage>
        <taxon>Eukaryota</taxon>
        <taxon>Metazoa</taxon>
        <taxon>Ecdysozoa</taxon>
        <taxon>Nematoda</taxon>
        <taxon>Chromadorea</taxon>
        <taxon>Rhabditida</taxon>
        <taxon>Rhabditina</taxon>
        <taxon>Rhabditomorpha</taxon>
        <taxon>Strongyloidea</taxon>
        <taxon>Strongylidae</taxon>
        <taxon>Oesophagostomum</taxon>
    </lineage>
</organism>
<proteinExistence type="predicted"/>
<feature type="non-terminal residue" evidence="1">
    <location>
        <position position="1"/>
    </location>
</feature>
<dbReference type="InterPro" id="IPR011042">
    <property type="entry name" value="6-blade_b-propeller_TolB-like"/>
</dbReference>
<sequence>LQAYILPVSKQLGEIGGLALDPKGRLVASHRADREWDANSFDDKETFNKKLGPIKNATIAVIDTTNGKVRPTTIRKAPRDCSALMSSAY</sequence>
<protein>
    <submittedName>
        <fullName evidence="1">Uncharacterized protein</fullName>
    </submittedName>
</protein>
<accession>A0A0B1S5I8</accession>
<reference evidence="1 2" key="1">
    <citation type="submission" date="2014-03" db="EMBL/GenBank/DDBJ databases">
        <title>Draft genome of the hookworm Oesophagostomum dentatum.</title>
        <authorList>
            <person name="Mitreva M."/>
        </authorList>
    </citation>
    <scope>NUCLEOTIDE SEQUENCE [LARGE SCALE GENOMIC DNA]</scope>
    <source>
        <strain evidence="1 2">OD-Hann</strain>
    </source>
</reference>
<keyword evidence="2" id="KW-1185">Reference proteome</keyword>